<proteinExistence type="predicted"/>
<dbReference type="HOGENOM" id="CLU_104196_4_0_3"/>
<evidence type="ECO:0000256" key="5">
    <source>
        <dbReference type="SAM" id="Phobius"/>
    </source>
</evidence>
<evidence type="ECO:0000256" key="3">
    <source>
        <dbReference type="ARBA" id="ARBA00022989"/>
    </source>
</evidence>
<dbReference type="RefSeq" id="WP_015182646.1">
    <property type="nucleotide sequence ID" value="NC_019738.1"/>
</dbReference>
<dbReference type="Proteomes" id="UP000010471">
    <property type="component" value="Chromosome"/>
</dbReference>
<evidence type="ECO:0000313" key="6">
    <source>
        <dbReference type="EMBL" id="AFZ18497.1"/>
    </source>
</evidence>
<keyword evidence="3 5" id="KW-1133">Transmembrane helix</keyword>
<accession>K9WG47</accession>
<keyword evidence="7" id="KW-1185">Reference proteome</keyword>
<keyword evidence="4 5" id="KW-0472">Membrane</keyword>
<organism evidence="6 7">
    <name type="scientific">Allocoleopsis franciscana PCC 7113</name>
    <dbReference type="NCBI Taxonomy" id="1173027"/>
    <lineage>
        <taxon>Bacteria</taxon>
        <taxon>Bacillati</taxon>
        <taxon>Cyanobacteriota</taxon>
        <taxon>Cyanophyceae</taxon>
        <taxon>Coleofasciculales</taxon>
        <taxon>Coleofasciculaceae</taxon>
        <taxon>Allocoleopsis</taxon>
        <taxon>Allocoleopsis franciscana</taxon>
    </lineage>
</organism>
<feature type="transmembrane region" description="Helical" evidence="5">
    <location>
        <begin position="57"/>
        <end position="86"/>
    </location>
</feature>
<dbReference type="eggNOG" id="COG3296">
    <property type="taxonomic scope" value="Bacteria"/>
</dbReference>
<dbReference type="KEGG" id="mic:Mic7113_2712"/>
<protein>
    <recommendedName>
        <fullName evidence="8">DUF4870 domain-containing protein</fullName>
    </recommendedName>
</protein>
<evidence type="ECO:0000256" key="1">
    <source>
        <dbReference type="ARBA" id="ARBA00004141"/>
    </source>
</evidence>
<dbReference type="InterPro" id="IPR019109">
    <property type="entry name" value="MamF_MmsF"/>
</dbReference>
<reference evidence="6 7" key="1">
    <citation type="submission" date="2012-06" db="EMBL/GenBank/DDBJ databases">
        <title>Finished chromosome of genome of Microcoleus sp. PCC 7113.</title>
        <authorList>
            <consortium name="US DOE Joint Genome Institute"/>
            <person name="Gugger M."/>
            <person name="Coursin T."/>
            <person name="Rippka R."/>
            <person name="Tandeau De Marsac N."/>
            <person name="Huntemann M."/>
            <person name="Wei C.-L."/>
            <person name="Han J."/>
            <person name="Detter J.C."/>
            <person name="Han C."/>
            <person name="Tapia R."/>
            <person name="Chen A."/>
            <person name="Kyrpides N."/>
            <person name="Mavromatis K."/>
            <person name="Markowitz V."/>
            <person name="Szeto E."/>
            <person name="Ivanova N."/>
            <person name="Pagani I."/>
            <person name="Pati A."/>
            <person name="Goodwin L."/>
            <person name="Nordberg H.P."/>
            <person name="Cantor M.N."/>
            <person name="Hua S.X."/>
            <person name="Woyke T."/>
            <person name="Kerfeld C.A."/>
        </authorList>
    </citation>
    <scope>NUCLEOTIDE SEQUENCE [LARGE SCALE GENOMIC DNA]</scope>
    <source>
        <strain evidence="6 7">PCC 7113</strain>
    </source>
</reference>
<feature type="transmembrane region" description="Helical" evidence="5">
    <location>
        <begin position="12"/>
        <end position="37"/>
    </location>
</feature>
<dbReference type="STRING" id="1173027.Mic7113_2712"/>
<dbReference type="EMBL" id="CP003630">
    <property type="protein sequence ID" value="AFZ18497.1"/>
    <property type="molecule type" value="Genomic_DNA"/>
</dbReference>
<evidence type="ECO:0000313" key="7">
    <source>
        <dbReference type="Proteomes" id="UP000010471"/>
    </source>
</evidence>
<keyword evidence="2 5" id="KW-0812">Transmembrane</keyword>
<sequence length="115" mass="12902">MEFDPDKRKLLSALCHGSIFFSSVVVSVAIPIAILFVSEDPVVKDNAKEAINFHLNVWVYEAIIGVLAFLTLGLLGFILGPIFFLFHWVPPIFAIIQALGNPIQAYRYPFIFHVI</sequence>
<evidence type="ECO:0000256" key="4">
    <source>
        <dbReference type="ARBA" id="ARBA00023136"/>
    </source>
</evidence>
<name>K9WG47_9CYAN</name>
<dbReference type="AlphaFoldDB" id="K9WG47"/>
<dbReference type="PATRIC" id="fig|1173027.3.peg.2983"/>
<evidence type="ECO:0000256" key="2">
    <source>
        <dbReference type="ARBA" id="ARBA00022692"/>
    </source>
</evidence>
<evidence type="ECO:0008006" key="8">
    <source>
        <dbReference type="Google" id="ProtNLM"/>
    </source>
</evidence>
<dbReference type="Pfam" id="PF09685">
    <property type="entry name" value="MamF_MmsF"/>
    <property type="match status" value="1"/>
</dbReference>
<comment type="subcellular location">
    <subcellularLocation>
        <location evidence="1">Membrane</location>
        <topology evidence="1">Multi-pass membrane protein</topology>
    </subcellularLocation>
</comment>
<gene>
    <name evidence="6" type="ORF">Mic7113_2712</name>
</gene>